<evidence type="ECO:0000313" key="4">
    <source>
        <dbReference type="Proteomes" id="UP000241201"/>
    </source>
</evidence>
<evidence type="ECO:0000259" key="1">
    <source>
        <dbReference type="Pfam" id="PF04754"/>
    </source>
</evidence>
<dbReference type="Pfam" id="PF14261">
    <property type="entry name" value="DUF4351"/>
    <property type="match status" value="1"/>
</dbReference>
<dbReference type="PANTHER" id="PTHR34611:SF2">
    <property type="entry name" value="INACTIVE RECOMBINATION-PROMOTING NUCLEASE-LIKE PROTEIN RPNE-RELATED"/>
    <property type="match status" value="1"/>
</dbReference>
<dbReference type="Pfam" id="PF04754">
    <property type="entry name" value="Transposase_31"/>
    <property type="match status" value="1"/>
</dbReference>
<gene>
    <name evidence="3" type="ORF">C7U55_11635</name>
</gene>
<feature type="domain" description="Transposase (putative) YhgA-like" evidence="1">
    <location>
        <begin position="67"/>
        <end position="187"/>
    </location>
</feature>
<evidence type="ECO:0000259" key="2">
    <source>
        <dbReference type="Pfam" id="PF14261"/>
    </source>
</evidence>
<dbReference type="GO" id="GO:0006310">
    <property type="term" value="P:DNA recombination"/>
    <property type="evidence" value="ECO:0007669"/>
    <property type="project" value="TreeGrafter"/>
</dbReference>
<protein>
    <submittedName>
        <fullName evidence="3">Uncharacterized protein</fullName>
    </submittedName>
</protein>
<name>A0A2T3FNA4_9FIRM</name>
<proteinExistence type="predicted"/>
<dbReference type="AlphaFoldDB" id="A0A2T3FNA4"/>
<organism evidence="3 4">
    <name type="scientific">Faecalibacillus faecis</name>
    <dbReference type="NCBI Taxonomy" id="1982628"/>
    <lineage>
        <taxon>Bacteria</taxon>
        <taxon>Bacillati</taxon>
        <taxon>Bacillota</taxon>
        <taxon>Erysipelotrichia</taxon>
        <taxon>Erysipelotrichales</taxon>
        <taxon>Coprobacillaceae</taxon>
        <taxon>Faecalibacillus</taxon>
    </lineage>
</organism>
<dbReference type="InterPro" id="IPR025587">
    <property type="entry name" value="DUF4351"/>
</dbReference>
<feature type="domain" description="DUF4351" evidence="2">
    <location>
        <begin position="262"/>
        <end position="316"/>
    </location>
</feature>
<sequence length="321" mass="37416">MMCIKERNASDSTCKKLLRDKGCFADLCNYAFFQGRQVIQPEELVSRENDLSTLIGKVDKPTEIKRYRDVVRKASIHGEYVIIGVEHQSTFDEKMIFRILNYDATIYINQVESKQEVYPVGSFVFYTGDKEWKSPETLKETLKNIPPEMEPYINDWRLPVVELKTMDARKLTNQRLKEVVEISQSMFAGNYDDLRNNRKIETESFMMAATFTRTKIKREDLPEGDEINMCEAMDRLFQRFEDRGMEKGETIGFEKGERSGIEKGKREEKQNTLKEQLKVKLGTLSRPLEKQLTSTSLEKLNELTLNIFNVTNEEDVLKIIN</sequence>
<reference evidence="4" key="1">
    <citation type="submission" date="2018-03" db="EMBL/GenBank/DDBJ databases">
        <title>Lachnoclostridium SNUG30370 gen.nov., sp.nov., isolated from human faeces.</title>
        <authorList>
            <person name="Seo B."/>
            <person name="Jeon K."/>
            <person name="Ko G."/>
        </authorList>
    </citation>
    <scope>NUCLEOTIDE SEQUENCE [LARGE SCALE GENOMIC DNA]</scope>
    <source>
        <strain evidence="4">SNUG30370</strain>
    </source>
</reference>
<dbReference type="GO" id="GO:1990238">
    <property type="term" value="F:double-stranded DNA endonuclease activity"/>
    <property type="evidence" value="ECO:0007669"/>
    <property type="project" value="TreeGrafter"/>
</dbReference>
<keyword evidence="4" id="KW-1185">Reference proteome</keyword>
<accession>A0A2T3FNA4</accession>
<dbReference type="Proteomes" id="UP000241201">
    <property type="component" value="Unassembled WGS sequence"/>
</dbReference>
<dbReference type="EMBL" id="PYLP01000021">
    <property type="protein sequence ID" value="PST36750.1"/>
    <property type="molecule type" value="Genomic_DNA"/>
</dbReference>
<dbReference type="PANTHER" id="PTHR34611">
    <property type="match status" value="1"/>
</dbReference>
<evidence type="ECO:0000313" key="3">
    <source>
        <dbReference type="EMBL" id="PST36750.1"/>
    </source>
</evidence>
<dbReference type="InterPro" id="IPR006842">
    <property type="entry name" value="Transposase_31"/>
</dbReference>
<comment type="caution">
    <text evidence="3">The sequence shown here is derived from an EMBL/GenBank/DDBJ whole genome shotgun (WGS) entry which is preliminary data.</text>
</comment>
<dbReference type="InterPro" id="IPR051699">
    <property type="entry name" value="Rpn/YhgA-like_nuclease"/>
</dbReference>